<dbReference type="Gene3D" id="3.40.47.10">
    <property type="match status" value="2"/>
</dbReference>
<dbReference type="EMBL" id="CP000789">
    <property type="protein sequence ID" value="ABU70600.1"/>
    <property type="molecule type" value="Genomic_DNA"/>
</dbReference>
<dbReference type="Pfam" id="PF02803">
    <property type="entry name" value="Thiolase_C"/>
    <property type="match status" value="1"/>
</dbReference>
<gene>
    <name evidence="8" type="ordered locus">VIBHAR_01631</name>
</gene>
<dbReference type="Pfam" id="PF00108">
    <property type="entry name" value="Thiolase_N"/>
    <property type="match status" value="1"/>
</dbReference>
<dbReference type="FunFam" id="3.40.47.10:FF:000010">
    <property type="entry name" value="Acetyl-CoA acetyltransferase (Thiolase)"/>
    <property type="match status" value="1"/>
</dbReference>
<dbReference type="InterPro" id="IPR020616">
    <property type="entry name" value="Thiolase_N"/>
</dbReference>
<dbReference type="GO" id="GO:0003988">
    <property type="term" value="F:acetyl-CoA C-acyltransferase activity"/>
    <property type="evidence" value="ECO:0007669"/>
    <property type="project" value="UniProtKB-ARBA"/>
</dbReference>
<feature type="active site" description="Proton acceptor" evidence="4">
    <location>
        <position position="381"/>
    </location>
</feature>
<dbReference type="SUPFAM" id="SSF53901">
    <property type="entry name" value="Thiolase-like"/>
    <property type="match status" value="2"/>
</dbReference>
<dbReference type="PANTHER" id="PTHR18919:SF107">
    <property type="entry name" value="ACETYL-COA ACETYLTRANSFERASE, CYTOSOLIC"/>
    <property type="match status" value="1"/>
</dbReference>
<feature type="active site" description="Proton acceptor" evidence="4">
    <location>
        <position position="351"/>
    </location>
</feature>
<evidence type="ECO:0000313" key="8">
    <source>
        <dbReference type="EMBL" id="ABU70600.1"/>
    </source>
</evidence>
<sequence length="395" mass="42192">MENKDVFVISAYRTPLGSFGGALSGIPATELGAIVIKFMLDQHDIDAAHVDEVIVGQVLTAGCGQNPARQTAIIAGIPEYSSAFTINKVCGSGLKALQLAYQAIKNGDADLVIAGGQENMSQAPHILPNSRNGVKMGGWKAEDSMIKDGLWDVFNDYHMGKTAENIANQYDISREEQDEFAYKSQMKAAYAIKNNRFKDEIVPVVVPHKRNDSLVFVEDEFPRPATTKDVLSKLRPAFDEVGSVTAGNASGVNDGAAMVILASERKVQELGLNPIARLVNFATAGVDPAIMGTGPINASRKVLDKCDWSIGELDLIESNEAFAAQAIAVNQEMQWDSNKVNVNGGSIAFGHPIGASGARIFVTLVNELKRQKLKKGLATLCIGGGMGIAATVEML</sequence>
<feature type="domain" description="Thiolase C-terminal" evidence="7">
    <location>
        <begin position="273"/>
        <end position="393"/>
    </location>
</feature>
<dbReference type="PROSITE" id="PS00737">
    <property type="entry name" value="THIOLASE_2"/>
    <property type="match status" value="1"/>
</dbReference>
<dbReference type="InterPro" id="IPR020613">
    <property type="entry name" value="Thiolase_CS"/>
</dbReference>
<evidence type="ECO:0000313" key="9">
    <source>
        <dbReference type="Proteomes" id="UP000008152"/>
    </source>
</evidence>
<dbReference type="PROSITE" id="PS00098">
    <property type="entry name" value="THIOLASE_1"/>
    <property type="match status" value="1"/>
</dbReference>
<organism evidence="8 9">
    <name type="scientific">Vibrio campbellii (strain ATCC BAA-1116)</name>
    <dbReference type="NCBI Taxonomy" id="2902295"/>
    <lineage>
        <taxon>Bacteria</taxon>
        <taxon>Pseudomonadati</taxon>
        <taxon>Pseudomonadota</taxon>
        <taxon>Gammaproteobacteria</taxon>
        <taxon>Vibrionales</taxon>
        <taxon>Vibrionaceae</taxon>
        <taxon>Vibrio</taxon>
    </lineage>
</organism>
<dbReference type="AlphaFoldDB" id="A7MTK9"/>
<feature type="domain" description="Thiolase N-terminal" evidence="6">
    <location>
        <begin position="6"/>
        <end position="264"/>
    </location>
</feature>
<comment type="similarity">
    <text evidence="1 5">Belongs to the thiolase-like superfamily. Thiolase family.</text>
</comment>
<dbReference type="CDD" id="cd00751">
    <property type="entry name" value="thiolase"/>
    <property type="match status" value="1"/>
</dbReference>
<evidence type="ECO:0000256" key="5">
    <source>
        <dbReference type="RuleBase" id="RU003557"/>
    </source>
</evidence>
<dbReference type="PANTHER" id="PTHR18919">
    <property type="entry name" value="ACETYL-COA C-ACYLTRANSFERASE"/>
    <property type="match status" value="1"/>
</dbReference>
<evidence type="ECO:0000259" key="6">
    <source>
        <dbReference type="Pfam" id="PF00108"/>
    </source>
</evidence>
<keyword evidence="3 5" id="KW-0012">Acyltransferase</keyword>
<dbReference type="InterPro" id="IPR016039">
    <property type="entry name" value="Thiolase-like"/>
</dbReference>
<accession>A7MTK9</accession>
<dbReference type="InterPro" id="IPR020617">
    <property type="entry name" value="Thiolase_C"/>
</dbReference>
<dbReference type="GO" id="GO:0044281">
    <property type="term" value="P:small molecule metabolic process"/>
    <property type="evidence" value="ECO:0007669"/>
    <property type="project" value="UniProtKB-ARBA"/>
</dbReference>
<name>A7MTK9_VIBC1</name>
<evidence type="ECO:0000256" key="2">
    <source>
        <dbReference type="ARBA" id="ARBA00022679"/>
    </source>
</evidence>
<dbReference type="NCBIfam" id="TIGR01930">
    <property type="entry name" value="AcCoA-C-Actrans"/>
    <property type="match status" value="1"/>
</dbReference>
<protein>
    <recommendedName>
        <fullName evidence="10">Acetyl-CoA C-acetyltransferase</fullName>
    </recommendedName>
</protein>
<dbReference type="PROSITE" id="PS00099">
    <property type="entry name" value="THIOLASE_3"/>
    <property type="match status" value="1"/>
</dbReference>
<feature type="active site" description="Acyl-thioester intermediate" evidence="4">
    <location>
        <position position="90"/>
    </location>
</feature>
<dbReference type="InterPro" id="IPR002155">
    <property type="entry name" value="Thiolase"/>
</dbReference>
<dbReference type="PIRSF" id="PIRSF000429">
    <property type="entry name" value="Ac-CoA_Ac_transf"/>
    <property type="match status" value="1"/>
</dbReference>
<proteinExistence type="inferred from homology"/>
<evidence type="ECO:0000256" key="4">
    <source>
        <dbReference type="PIRSR" id="PIRSR000429-1"/>
    </source>
</evidence>
<dbReference type="InterPro" id="IPR020610">
    <property type="entry name" value="Thiolase_AS"/>
</dbReference>
<dbReference type="KEGG" id="vha:VIBHAR_01631"/>
<dbReference type="RefSeq" id="WP_012127466.1">
    <property type="nucleotide sequence ID" value="NC_009783.1"/>
</dbReference>
<dbReference type="Proteomes" id="UP000008152">
    <property type="component" value="Chromosome I"/>
</dbReference>
<dbReference type="InterPro" id="IPR020615">
    <property type="entry name" value="Thiolase_acyl_enz_int_AS"/>
</dbReference>
<evidence type="ECO:0000259" key="7">
    <source>
        <dbReference type="Pfam" id="PF02803"/>
    </source>
</evidence>
<keyword evidence="2 5" id="KW-0808">Transferase</keyword>
<evidence type="ECO:0000256" key="1">
    <source>
        <dbReference type="ARBA" id="ARBA00010982"/>
    </source>
</evidence>
<dbReference type="PATRIC" id="fig|338187.25.peg.1032"/>
<evidence type="ECO:0008006" key="10">
    <source>
        <dbReference type="Google" id="ProtNLM"/>
    </source>
</evidence>
<evidence type="ECO:0000256" key="3">
    <source>
        <dbReference type="ARBA" id="ARBA00023315"/>
    </source>
</evidence>
<reference evidence="8 9" key="1">
    <citation type="submission" date="2007-08" db="EMBL/GenBank/DDBJ databases">
        <authorList>
            <consortium name="The Vibrio harveyi Genome Sequencing Project"/>
            <person name="Bassler B."/>
            <person name="Clifton S.W."/>
            <person name="Fulton L."/>
            <person name="Delehaunty K."/>
            <person name="Fronick C."/>
            <person name="Harrison M."/>
            <person name="Markivic C."/>
            <person name="Fulton R."/>
            <person name="Tin-Wollam A.-M."/>
            <person name="Shah N."/>
            <person name="Pepin K."/>
            <person name="Nash W."/>
            <person name="Thiruvilangam P."/>
            <person name="Bhonagiri V."/>
            <person name="Waters C."/>
            <person name="Tu K.C."/>
            <person name="Irgon J."/>
            <person name="Wilson R.K."/>
        </authorList>
    </citation>
    <scope>NUCLEOTIDE SEQUENCE [LARGE SCALE GENOMIC DNA]</scope>
    <source>
        <strain evidence="9">ATCC BAA-1116 / BB120</strain>
    </source>
</reference>